<dbReference type="EMBL" id="PDJI01000004">
    <property type="protein sequence ID" value="PFG39008.1"/>
    <property type="molecule type" value="Genomic_DNA"/>
</dbReference>
<keyword evidence="2" id="KW-0964">Secreted</keyword>
<proteinExistence type="predicted"/>
<evidence type="ECO:0000256" key="3">
    <source>
        <dbReference type="ARBA" id="ARBA00022729"/>
    </source>
</evidence>
<evidence type="ECO:0000256" key="5">
    <source>
        <dbReference type="SAM" id="MobiDB-lite"/>
    </source>
</evidence>
<feature type="compositionally biased region" description="Acidic residues" evidence="5">
    <location>
        <begin position="124"/>
        <end position="135"/>
    </location>
</feature>
<evidence type="ECO:0000313" key="10">
    <source>
        <dbReference type="Proteomes" id="UP000222106"/>
    </source>
</evidence>
<feature type="chain" id="PRO_5012993047" evidence="7">
    <location>
        <begin position="25"/>
        <end position="175"/>
    </location>
</feature>
<protein>
    <submittedName>
        <fullName evidence="9">LPXTG-motif cell wall-anchored protein</fullName>
    </submittedName>
</protein>
<feature type="transmembrane region" description="Helical" evidence="6">
    <location>
        <begin position="152"/>
        <end position="170"/>
    </location>
</feature>
<dbReference type="AlphaFoldDB" id="A0A2A9EJC5"/>
<dbReference type="PROSITE" id="PS50847">
    <property type="entry name" value="GRAM_POS_ANCHORING"/>
    <property type="match status" value="1"/>
</dbReference>
<keyword evidence="1" id="KW-0134">Cell wall</keyword>
<dbReference type="Proteomes" id="UP000222106">
    <property type="component" value="Unassembled WGS sequence"/>
</dbReference>
<name>A0A2A9EJC5_9MICO</name>
<keyword evidence="10" id="KW-1185">Reference proteome</keyword>
<keyword evidence="6" id="KW-0472">Membrane</keyword>
<comment type="caution">
    <text evidence="9">The sequence shown here is derived from an EMBL/GenBank/DDBJ whole genome shotgun (WGS) entry which is preliminary data.</text>
</comment>
<evidence type="ECO:0000256" key="1">
    <source>
        <dbReference type="ARBA" id="ARBA00022512"/>
    </source>
</evidence>
<evidence type="ECO:0000256" key="4">
    <source>
        <dbReference type="ARBA" id="ARBA00023088"/>
    </source>
</evidence>
<gene>
    <name evidence="9" type="ORF">ATJ97_1503</name>
</gene>
<feature type="signal peptide" evidence="7">
    <location>
        <begin position="1"/>
        <end position="24"/>
    </location>
</feature>
<evidence type="ECO:0000259" key="8">
    <source>
        <dbReference type="PROSITE" id="PS50847"/>
    </source>
</evidence>
<sequence length="175" mass="17546">MNRRVLSTAAAAAALVLAPTAAMAYTGDDDYEASVPGSVAQGVPFQVTLEGPNENAYFGLRIASARVPNSAIEIAGEAYDENDTDGNGVAVFDVTLHEEAVYEVTGTNAAGEVVLEHEIVVGDPADDDAAGDDDAAAGGGQLPDTGSSSTPLVIGAAALLAAGAGVLVFARRQQA</sequence>
<dbReference type="InterPro" id="IPR019931">
    <property type="entry name" value="LPXTG_anchor"/>
</dbReference>
<reference evidence="9 10" key="1">
    <citation type="submission" date="2017-10" db="EMBL/GenBank/DDBJ databases">
        <title>Sequencing the genomes of 1000 actinobacteria strains.</title>
        <authorList>
            <person name="Klenk H.-P."/>
        </authorList>
    </citation>
    <scope>NUCLEOTIDE SEQUENCE [LARGE SCALE GENOMIC DNA]</scope>
    <source>
        <strain evidence="9 10">DSM 21838</strain>
    </source>
</reference>
<feature type="domain" description="Gram-positive cocci surface proteins LPxTG" evidence="8">
    <location>
        <begin position="142"/>
        <end position="175"/>
    </location>
</feature>
<feature type="region of interest" description="Disordered" evidence="5">
    <location>
        <begin position="123"/>
        <end position="147"/>
    </location>
</feature>
<dbReference type="Pfam" id="PF00746">
    <property type="entry name" value="Gram_pos_anchor"/>
    <property type="match status" value="1"/>
</dbReference>
<evidence type="ECO:0000256" key="7">
    <source>
        <dbReference type="SAM" id="SignalP"/>
    </source>
</evidence>
<evidence type="ECO:0000256" key="2">
    <source>
        <dbReference type="ARBA" id="ARBA00022525"/>
    </source>
</evidence>
<evidence type="ECO:0000256" key="6">
    <source>
        <dbReference type="SAM" id="Phobius"/>
    </source>
</evidence>
<dbReference type="NCBIfam" id="TIGR01167">
    <property type="entry name" value="LPXTG_anchor"/>
    <property type="match status" value="1"/>
</dbReference>
<keyword evidence="6" id="KW-1133">Transmembrane helix</keyword>
<dbReference type="RefSeq" id="WP_143426915.1">
    <property type="nucleotide sequence ID" value="NZ_PDJI01000004.1"/>
</dbReference>
<dbReference type="OrthoDB" id="9807643at2"/>
<accession>A0A2A9EJC5</accession>
<keyword evidence="4" id="KW-0572">Peptidoglycan-anchor</keyword>
<keyword evidence="6" id="KW-0812">Transmembrane</keyword>
<organism evidence="9 10">
    <name type="scientific">Georgenia soli</name>
    <dbReference type="NCBI Taxonomy" id="638953"/>
    <lineage>
        <taxon>Bacteria</taxon>
        <taxon>Bacillati</taxon>
        <taxon>Actinomycetota</taxon>
        <taxon>Actinomycetes</taxon>
        <taxon>Micrococcales</taxon>
        <taxon>Bogoriellaceae</taxon>
        <taxon>Georgenia</taxon>
    </lineage>
</organism>
<evidence type="ECO:0000313" key="9">
    <source>
        <dbReference type="EMBL" id="PFG39008.1"/>
    </source>
</evidence>
<keyword evidence="3 7" id="KW-0732">Signal</keyword>